<reference evidence="1 2" key="1">
    <citation type="submission" date="2019-09" db="EMBL/GenBank/DDBJ databases">
        <title>Paraburkholderia podalyriae sp. nov., A South African Podalyria-associated rhizobium.</title>
        <authorList>
            <person name="Mavima L."/>
            <person name="Beukes C.W."/>
            <person name="Palmer M."/>
            <person name="De Meyer S.E."/>
            <person name="James E.K."/>
            <person name="Maluk M."/>
            <person name="Avontuur J.R."/>
            <person name="Chan W.Y."/>
            <person name="Venter S.N."/>
            <person name="Steenkamp E.T."/>
        </authorList>
    </citation>
    <scope>NUCLEOTIDE SEQUENCE [LARGE SCALE GENOMIC DNA]</scope>
    <source>
        <strain evidence="1 2">WC7.3b</strain>
    </source>
</reference>
<gene>
    <name evidence="1" type="ORF">F6X42_41920</name>
</gene>
<evidence type="ECO:0000313" key="2">
    <source>
        <dbReference type="Proteomes" id="UP000736373"/>
    </source>
</evidence>
<dbReference type="EMBL" id="VZQQ01000134">
    <property type="protein sequence ID" value="MBC8752685.1"/>
    <property type="molecule type" value="Genomic_DNA"/>
</dbReference>
<protein>
    <submittedName>
        <fullName evidence="1">Uncharacterized protein</fullName>
    </submittedName>
</protein>
<name>A0ABR7Q2A0_9BURK</name>
<organism evidence="1 2">
    <name type="scientific">Paraburkholderia podalyriae</name>
    <dbReference type="NCBI Taxonomy" id="1938811"/>
    <lineage>
        <taxon>Bacteria</taxon>
        <taxon>Pseudomonadati</taxon>
        <taxon>Pseudomonadota</taxon>
        <taxon>Betaproteobacteria</taxon>
        <taxon>Burkholderiales</taxon>
        <taxon>Burkholderiaceae</taxon>
        <taxon>Paraburkholderia</taxon>
    </lineage>
</organism>
<keyword evidence="2" id="KW-1185">Reference proteome</keyword>
<proteinExistence type="predicted"/>
<evidence type="ECO:0000313" key="1">
    <source>
        <dbReference type="EMBL" id="MBC8752685.1"/>
    </source>
</evidence>
<dbReference type="RefSeq" id="WP_187639521.1">
    <property type="nucleotide sequence ID" value="NZ_VZQQ01000134.1"/>
</dbReference>
<dbReference type="Proteomes" id="UP000736373">
    <property type="component" value="Unassembled WGS sequence"/>
</dbReference>
<comment type="caution">
    <text evidence="1">The sequence shown here is derived from an EMBL/GenBank/DDBJ whole genome shotgun (WGS) entry which is preliminary data.</text>
</comment>
<accession>A0ABR7Q2A0</accession>
<sequence>MATDEGNQGKRVFDVTNWLVEEFARSGTPPVWVNAHSPIGAKADTLLFGGLDAISVEEDGTVRHWTQRGQPDMPHRNVATWTISSATGAMKLASTLALSIDYRPEHKP</sequence>